<dbReference type="Proteomes" id="UP001165960">
    <property type="component" value="Unassembled WGS sequence"/>
</dbReference>
<dbReference type="EMBL" id="QTSX02004282">
    <property type="protein sequence ID" value="KAJ9066659.1"/>
    <property type="molecule type" value="Genomic_DNA"/>
</dbReference>
<reference evidence="1" key="1">
    <citation type="submission" date="2022-04" db="EMBL/GenBank/DDBJ databases">
        <title>Genome of the entomopathogenic fungus Entomophthora muscae.</title>
        <authorList>
            <person name="Elya C."/>
            <person name="Lovett B.R."/>
            <person name="Lee E."/>
            <person name="Macias A.M."/>
            <person name="Hajek A.E."/>
            <person name="De Bivort B.L."/>
            <person name="Kasson M.T."/>
            <person name="De Fine Licht H.H."/>
            <person name="Stajich J.E."/>
        </authorList>
    </citation>
    <scope>NUCLEOTIDE SEQUENCE</scope>
    <source>
        <strain evidence="1">Berkeley</strain>
    </source>
</reference>
<keyword evidence="2" id="KW-1185">Reference proteome</keyword>
<name>A0ACC2SWL4_9FUNG</name>
<sequence>MLKTAFLEKFAVKDSDVVIMTELRTFKMTETIEEYIAAYEDMHDGAPDTINFDKAGPQMDFYNGLPTHIRRQCCCREYHYSQYFDFASVGHLKDKALAFDFVTQNELMTNSGNTIVWFSDPCATHSPH</sequence>
<gene>
    <name evidence="1" type="ORF">DSO57_1007464</name>
</gene>
<comment type="caution">
    <text evidence="1">The sequence shown here is derived from an EMBL/GenBank/DDBJ whole genome shotgun (WGS) entry which is preliminary data.</text>
</comment>
<organism evidence="1 2">
    <name type="scientific">Entomophthora muscae</name>
    <dbReference type="NCBI Taxonomy" id="34485"/>
    <lineage>
        <taxon>Eukaryota</taxon>
        <taxon>Fungi</taxon>
        <taxon>Fungi incertae sedis</taxon>
        <taxon>Zoopagomycota</taxon>
        <taxon>Entomophthoromycotina</taxon>
        <taxon>Entomophthoromycetes</taxon>
        <taxon>Entomophthorales</taxon>
        <taxon>Entomophthoraceae</taxon>
        <taxon>Entomophthora</taxon>
    </lineage>
</organism>
<evidence type="ECO:0000313" key="1">
    <source>
        <dbReference type="EMBL" id="KAJ9066659.1"/>
    </source>
</evidence>
<protein>
    <submittedName>
        <fullName evidence="1">Uncharacterized protein</fullName>
    </submittedName>
</protein>
<accession>A0ACC2SWL4</accession>
<proteinExistence type="predicted"/>
<evidence type="ECO:0000313" key="2">
    <source>
        <dbReference type="Proteomes" id="UP001165960"/>
    </source>
</evidence>